<feature type="compositionally biased region" description="Low complexity" evidence="1">
    <location>
        <begin position="326"/>
        <end position="338"/>
    </location>
</feature>
<feature type="domain" description="Amine oxidase" evidence="2">
    <location>
        <begin position="12"/>
        <end position="241"/>
    </location>
</feature>
<name>A0AA37XC32_9MICO</name>
<protein>
    <submittedName>
        <fullName evidence="3">Protoporphyrinogen oxidase</fullName>
    </submittedName>
</protein>
<dbReference type="PANTHER" id="PTHR42923">
    <property type="entry name" value="PROTOPORPHYRINOGEN OXIDASE"/>
    <property type="match status" value="1"/>
</dbReference>
<evidence type="ECO:0000313" key="4">
    <source>
        <dbReference type="Proteomes" id="UP001157160"/>
    </source>
</evidence>
<dbReference type="PANTHER" id="PTHR42923:SF3">
    <property type="entry name" value="PROTOPORPHYRINOGEN OXIDASE"/>
    <property type="match status" value="1"/>
</dbReference>
<dbReference type="Gene3D" id="3.90.660.20">
    <property type="entry name" value="Protoporphyrinogen oxidase, mitochondrial, domain 2"/>
    <property type="match status" value="2"/>
</dbReference>
<feature type="region of interest" description="Disordered" evidence="1">
    <location>
        <begin position="326"/>
        <end position="355"/>
    </location>
</feature>
<sequence length="355" mass="35906">MTRTAAVAGGGIAGLVAARDLARAGWRVHLHERTQRLGGTVASALLDDGAGGSIALDVGAESFATRTDAVAGLAEELGLERVAPIAEGAWLVGPAGAHPLPRTGLLGIPGDLAEPGVRAVLGRAGVLRARLDRHLPVRVDDDASLAEVVIARMGHRVLDRLVAPVAGGVYSTPPERMPLAVAAPGLAEAMRETGSLGAAVARQRAAAAGTAVAGLRGGMHTLVEALAADLERLGATVHLGSDLPGPGAADLTVLAGAPTTTDSGSLVIATLLLDAPALDTRPRGTGVLVARRLTAAKALTHSSAKWPWLAEALPAGRHVVRLSYPSPRSTATSSSTSRCWRPGACSGSRSTARCS</sequence>
<evidence type="ECO:0000313" key="3">
    <source>
        <dbReference type="EMBL" id="GMA29371.1"/>
    </source>
</evidence>
<dbReference type="Pfam" id="PF01593">
    <property type="entry name" value="Amino_oxidase"/>
    <property type="match status" value="1"/>
</dbReference>
<dbReference type="AlphaFoldDB" id="A0AA37XC32"/>
<dbReference type="Gene3D" id="1.10.3110.10">
    <property type="entry name" value="protoporphyrinogen ix oxidase, domain 3"/>
    <property type="match status" value="1"/>
</dbReference>
<dbReference type="Gene3D" id="3.50.50.60">
    <property type="entry name" value="FAD/NAD(P)-binding domain"/>
    <property type="match status" value="1"/>
</dbReference>
<dbReference type="Proteomes" id="UP001157160">
    <property type="component" value="Unassembled WGS sequence"/>
</dbReference>
<evidence type="ECO:0000256" key="1">
    <source>
        <dbReference type="SAM" id="MobiDB-lite"/>
    </source>
</evidence>
<accession>A0AA37XC32</accession>
<evidence type="ECO:0000259" key="2">
    <source>
        <dbReference type="Pfam" id="PF01593"/>
    </source>
</evidence>
<dbReference type="InterPro" id="IPR050464">
    <property type="entry name" value="Zeta_carotene_desat/Oxidored"/>
</dbReference>
<dbReference type="SUPFAM" id="SSF51905">
    <property type="entry name" value="FAD/NAD(P)-binding domain"/>
    <property type="match status" value="1"/>
</dbReference>
<keyword evidence="4" id="KW-1185">Reference proteome</keyword>
<dbReference type="EMBL" id="BSUL01000001">
    <property type="protein sequence ID" value="GMA29371.1"/>
    <property type="molecule type" value="Genomic_DNA"/>
</dbReference>
<dbReference type="InterPro" id="IPR002937">
    <property type="entry name" value="Amino_oxidase"/>
</dbReference>
<reference evidence="3 4" key="1">
    <citation type="journal article" date="2014" name="Int. J. Syst. Evol. Microbiol.">
        <title>Complete genome sequence of Corynebacterium casei LMG S-19264T (=DSM 44701T), isolated from a smear-ripened cheese.</title>
        <authorList>
            <consortium name="US DOE Joint Genome Institute (JGI-PGF)"/>
            <person name="Walter F."/>
            <person name="Albersmeier A."/>
            <person name="Kalinowski J."/>
            <person name="Ruckert C."/>
        </authorList>
    </citation>
    <scope>NUCLEOTIDE SEQUENCE [LARGE SCALE GENOMIC DNA]</scope>
    <source>
        <strain evidence="3 4">NBRC 112289</strain>
    </source>
</reference>
<proteinExistence type="predicted"/>
<organism evidence="3 4">
    <name type="scientific">Arenivirga flava</name>
    <dbReference type="NCBI Taxonomy" id="1930060"/>
    <lineage>
        <taxon>Bacteria</taxon>
        <taxon>Bacillati</taxon>
        <taxon>Actinomycetota</taxon>
        <taxon>Actinomycetes</taxon>
        <taxon>Micrococcales</taxon>
        <taxon>Microbacteriaceae</taxon>
        <taxon>Arenivirga</taxon>
    </lineage>
</organism>
<comment type="caution">
    <text evidence="3">The sequence shown here is derived from an EMBL/GenBank/DDBJ whole genome shotgun (WGS) entry which is preliminary data.</text>
</comment>
<dbReference type="RefSeq" id="WP_284233406.1">
    <property type="nucleotide sequence ID" value="NZ_BSUL01000001.1"/>
</dbReference>
<dbReference type="GO" id="GO:0016491">
    <property type="term" value="F:oxidoreductase activity"/>
    <property type="evidence" value="ECO:0007669"/>
    <property type="project" value="InterPro"/>
</dbReference>
<dbReference type="InterPro" id="IPR036188">
    <property type="entry name" value="FAD/NAD-bd_sf"/>
</dbReference>
<gene>
    <name evidence="3" type="ORF">GCM10025874_26240</name>
</gene>